<keyword evidence="1" id="KW-0812">Transmembrane</keyword>
<feature type="transmembrane region" description="Helical" evidence="1">
    <location>
        <begin position="243"/>
        <end position="262"/>
    </location>
</feature>
<dbReference type="Proteomes" id="UP001212152">
    <property type="component" value="Unassembled WGS sequence"/>
</dbReference>
<organism evidence="2 3">
    <name type="scientific">Geranomyces variabilis</name>
    <dbReference type="NCBI Taxonomy" id="109894"/>
    <lineage>
        <taxon>Eukaryota</taxon>
        <taxon>Fungi</taxon>
        <taxon>Fungi incertae sedis</taxon>
        <taxon>Chytridiomycota</taxon>
        <taxon>Chytridiomycota incertae sedis</taxon>
        <taxon>Chytridiomycetes</taxon>
        <taxon>Spizellomycetales</taxon>
        <taxon>Powellomycetaceae</taxon>
        <taxon>Geranomyces</taxon>
    </lineage>
</organism>
<gene>
    <name evidence="2" type="ORF">HDU87_004211</name>
</gene>
<evidence type="ECO:0000256" key="1">
    <source>
        <dbReference type="SAM" id="Phobius"/>
    </source>
</evidence>
<keyword evidence="1" id="KW-1133">Transmembrane helix</keyword>
<name>A0AAD5XM74_9FUNG</name>
<sequence>MRADTAVTGVDRTTVDEQQLQFEIEKMDMRVLRLGQAKVVVFTFVNMIYGVNFVGGKYNPVWAVRSSTSIPKWISILLFSLAFTIHLVALVLYGYEIFINVWDAEAEDKFNQLNQGASAVLGLYALSVNNLLSWSFLRSVQALSACIAGDSGVASAEAAAAAAAAPPPSISVSTKSLFTTATTPVSSDRKAPIFSFSRVPRYCPAPITTTIVKSPTSPSSASSAAPFLYHQHHAAIKAGRRGLALLTAMCVVSFSNLFLYAVQLVVTNSYWTITLHVIFECRSYSSAGLLYGVLVRCEVVPGGGAELKDA</sequence>
<evidence type="ECO:0000313" key="2">
    <source>
        <dbReference type="EMBL" id="KAJ3177929.1"/>
    </source>
</evidence>
<proteinExistence type="predicted"/>
<feature type="transmembrane region" description="Helical" evidence="1">
    <location>
        <begin position="76"/>
        <end position="95"/>
    </location>
</feature>
<keyword evidence="1" id="KW-0472">Membrane</keyword>
<dbReference type="AlphaFoldDB" id="A0AAD5XM74"/>
<comment type="caution">
    <text evidence="2">The sequence shown here is derived from an EMBL/GenBank/DDBJ whole genome shotgun (WGS) entry which is preliminary data.</text>
</comment>
<accession>A0AAD5XM74</accession>
<keyword evidence="3" id="KW-1185">Reference proteome</keyword>
<evidence type="ECO:0000313" key="3">
    <source>
        <dbReference type="Proteomes" id="UP001212152"/>
    </source>
</evidence>
<reference evidence="2" key="1">
    <citation type="submission" date="2020-05" db="EMBL/GenBank/DDBJ databases">
        <title>Phylogenomic resolution of chytrid fungi.</title>
        <authorList>
            <person name="Stajich J.E."/>
            <person name="Amses K."/>
            <person name="Simmons R."/>
            <person name="Seto K."/>
            <person name="Myers J."/>
            <person name="Bonds A."/>
            <person name="Quandt C.A."/>
            <person name="Barry K."/>
            <person name="Liu P."/>
            <person name="Grigoriev I."/>
            <person name="Longcore J.E."/>
            <person name="James T.Y."/>
        </authorList>
    </citation>
    <scope>NUCLEOTIDE SEQUENCE</scope>
    <source>
        <strain evidence="2">JEL0379</strain>
    </source>
</reference>
<dbReference type="EMBL" id="JADGJQ010000030">
    <property type="protein sequence ID" value="KAJ3177929.1"/>
    <property type="molecule type" value="Genomic_DNA"/>
</dbReference>
<feature type="transmembrane region" description="Helical" evidence="1">
    <location>
        <begin position="37"/>
        <end position="55"/>
    </location>
</feature>
<protein>
    <submittedName>
        <fullName evidence="2">Uncharacterized protein</fullName>
    </submittedName>
</protein>